<reference evidence="2" key="1">
    <citation type="submission" date="2022-03" db="EMBL/GenBank/DDBJ databases">
        <authorList>
            <person name="Sayadi A."/>
        </authorList>
    </citation>
    <scope>NUCLEOTIDE SEQUENCE</scope>
</reference>
<dbReference type="Gene3D" id="3.30.420.10">
    <property type="entry name" value="Ribonuclease H-like superfamily/Ribonuclease H"/>
    <property type="match status" value="1"/>
</dbReference>
<dbReference type="OrthoDB" id="26838at2759"/>
<evidence type="ECO:0000313" key="3">
    <source>
        <dbReference type="Proteomes" id="UP001152888"/>
    </source>
</evidence>
<dbReference type="AlphaFoldDB" id="A0A9P0P8Q6"/>
<sequence>MAHDFVYLEHADSVYFQAVKKLSEAETIGLTCLGLEDRTISIRLFILCTWQQVFILDMMNFRNCYFPPEIKEILESTYICKVMHKAGPILDKLLRKYNVFVRNVFDTQVVDLIIEKNKTGTCPEKSRNLSECLVHHLNFPDTFLKGAVETPAKKWLEKPLTLKRRVYAAQLVTYLIILKEEMQKTLLSEVYRCIDNIHVYFGSLNNKEFADQTYGNDVTKKMDSLIPLLSHHFIRKESKKERKQNDI</sequence>
<dbReference type="Proteomes" id="UP001152888">
    <property type="component" value="Unassembled WGS sequence"/>
</dbReference>
<dbReference type="SMART" id="SM00474">
    <property type="entry name" value="35EXOc"/>
    <property type="match status" value="1"/>
</dbReference>
<evidence type="ECO:0000313" key="2">
    <source>
        <dbReference type="EMBL" id="CAH1969957.1"/>
    </source>
</evidence>
<dbReference type="EMBL" id="CAKOFQ010006767">
    <property type="protein sequence ID" value="CAH1969957.1"/>
    <property type="molecule type" value="Genomic_DNA"/>
</dbReference>
<dbReference type="InterPro" id="IPR012337">
    <property type="entry name" value="RNaseH-like_sf"/>
</dbReference>
<dbReference type="SUPFAM" id="SSF53098">
    <property type="entry name" value="Ribonuclease H-like"/>
    <property type="match status" value="1"/>
</dbReference>
<accession>A0A9P0P8Q6</accession>
<dbReference type="GO" id="GO:0008408">
    <property type="term" value="F:3'-5' exonuclease activity"/>
    <property type="evidence" value="ECO:0007669"/>
    <property type="project" value="InterPro"/>
</dbReference>
<protein>
    <recommendedName>
        <fullName evidence="1">3'-5' exonuclease domain-containing protein</fullName>
    </recommendedName>
</protein>
<dbReference type="InterPro" id="IPR052144">
    <property type="entry name" value="piRNA_biogenesis_EXD1"/>
</dbReference>
<comment type="caution">
    <text evidence="2">The sequence shown here is derived from an EMBL/GenBank/DDBJ whole genome shotgun (WGS) entry which is preliminary data.</text>
</comment>
<proteinExistence type="predicted"/>
<dbReference type="PANTHER" id="PTHR46628">
    <property type="entry name" value="PIRNA BIOGENESIS PROTEIN EXD1"/>
    <property type="match status" value="1"/>
</dbReference>
<dbReference type="GO" id="GO:0003676">
    <property type="term" value="F:nucleic acid binding"/>
    <property type="evidence" value="ECO:0007669"/>
    <property type="project" value="InterPro"/>
</dbReference>
<dbReference type="InterPro" id="IPR036397">
    <property type="entry name" value="RNaseH_sf"/>
</dbReference>
<dbReference type="GO" id="GO:1990923">
    <property type="term" value="C:PET complex"/>
    <property type="evidence" value="ECO:0007669"/>
    <property type="project" value="TreeGrafter"/>
</dbReference>
<dbReference type="InterPro" id="IPR002562">
    <property type="entry name" value="3'-5'_exonuclease_dom"/>
</dbReference>
<organism evidence="2 3">
    <name type="scientific">Acanthoscelides obtectus</name>
    <name type="common">Bean weevil</name>
    <name type="synonym">Bruchus obtectus</name>
    <dbReference type="NCBI Taxonomy" id="200917"/>
    <lineage>
        <taxon>Eukaryota</taxon>
        <taxon>Metazoa</taxon>
        <taxon>Ecdysozoa</taxon>
        <taxon>Arthropoda</taxon>
        <taxon>Hexapoda</taxon>
        <taxon>Insecta</taxon>
        <taxon>Pterygota</taxon>
        <taxon>Neoptera</taxon>
        <taxon>Endopterygota</taxon>
        <taxon>Coleoptera</taxon>
        <taxon>Polyphaga</taxon>
        <taxon>Cucujiformia</taxon>
        <taxon>Chrysomeloidea</taxon>
        <taxon>Chrysomelidae</taxon>
        <taxon>Bruchinae</taxon>
        <taxon>Bruchini</taxon>
        <taxon>Acanthoscelides</taxon>
    </lineage>
</organism>
<feature type="domain" description="3'-5' exonuclease" evidence="1">
    <location>
        <begin position="5"/>
        <end position="187"/>
    </location>
</feature>
<dbReference type="Pfam" id="PF01612">
    <property type="entry name" value="DNA_pol_A_exo1"/>
    <property type="match status" value="1"/>
</dbReference>
<dbReference type="PANTHER" id="PTHR46628:SF1">
    <property type="entry name" value="PIRNA BIOGENESIS PROTEIN EXD1"/>
    <property type="match status" value="1"/>
</dbReference>
<name>A0A9P0P8Q6_ACAOB</name>
<evidence type="ECO:0000259" key="1">
    <source>
        <dbReference type="SMART" id="SM00474"/>
    </source>
</evidence>
<dbReference type="GO" id="GO:0034587">
    <property type="term" value="P:piRNA processing"/>
    <property type="evidence" value="ECO:0007669"/>
    <property type="project" value="TreeGrafter"/>
</dbReference>
<gene>
    <name evidence="2" type="ORF">ACAOBT_LOCUS8659</name>
</gene>
<keyword evidence="3" id="KW-1185">Reference proteome</keyword>